<feature type="region of interest" description="Disordered" evidence="4">
    <location>
        <begin position="1306"/>
        <end position="1328"/>
    </location>
</feature>
<feature type="coiled-coil region" evidence="3">
    <location>
        <begin position="891"/>
        <end position="935"/>
    </location>
</feature>
<feature type="region of interest" description="Disordered" evidence="4">
    <location>
        <begin position="1389"/>
        <end position="1446"/>
    </location>
</feature>
<feature type="region of interest" description="Disordered" evidence="4">
    <location>
        <begin position="558"/>
        <end position="591"/>
    </location>
</feature>
<evidence type="ECO:0008006" key="9">
    <source>
        <dbReference type="Google" id="ProtNLM"/>
    </source>
</evidence>
<proteinExistence type="predicted"/>
<gene>
    <name evidence="7" type="ORF">LARSCL_LOCUS8907</name>
</gene>
<keyword evidence="3" id="KW-0175">Coiled coil</keyword>
<dbReference type="Pfam" id="PF00621">
    <property type="entry name" value="RhoGEF"/>
    <property type="match status" value="1"/>
</dbReference>
<dbReference type="CDD" id="cd00160">
    <property type="entry name" value="RhoGEF"/>
    <property type="match status" value="1"/>
</dbReference>
<dbReference type="Proteomes" id="UP001497382">
    <property type="component" value="Unassembled WGS sequence"/>
</dbReference>
<dbReference type="Gene3D" id="1.20.58.60">
    <property type="match status" value="1"/>
</dbReference>
<keyword evidence="1" id="KW-0597">Phosphoprotein</keyword>
<dbReference type="InterPro" id="IPR052231">
    <property type="entry name" value="Rho_GEF_signaling-related"/>
</dbReference>
<keyword evidence="2" id="KW-0344">Guanine-nucleotide releasing factor</keyword>
<dbReference type="FunFam" id="2.30.29.30:FF:000078">
    <property type="entry name" value="Guanine nucleotide exchange factor DBS"/>
    <property type="match status" value="1"/>
</dbReference>
<evidence type="ECO:0000259" key="5">
    <source>
        <dbReference type="PROSITE" id="PS50003"/>
    </source>
</evidence>
<keyword evidence="8" id="KW-1185">Reference proteome</keyword>
<evidence type="ECO:0000313" key="7">
    <source>
        <dbReference type="EMBL" id="CAL1276903.1"/>
    </source>
</evidence>
<feature type="domain" description="DH" evidence="6">
    <location>
        <begin position="1452"/>
        <end position="1628"/>
    </location>
</feature>
<feature type="region of interest" description="Disordered" evidence="4">
    <location>
        <begin position="1847"/>
        <end position="1930"/>
    </location>
</feature>
<organism evidence="7 8">
    <name type="scientific">Larinioides sclopetarius</name>
    <dbReference type="NCBI Taxonomy" id="280406"/>
    <lineage>
        <taxon>Eukaryota</taxon>
        <taxon>Metazoa</taxon>
        <taxon>Ecdysozoa</taxon>
        <taxon>Arthropoda</taxon>
        <taxon>Chelicerata</taxon>
        <taxon>Arachnida</taxon>
        <taxon>Araneae</taxon>
        <taxon>Araneomorphae</taxon>
        <taxon>Entelegynae</taxon>
        <taxon>Araneoidea</taxon>
        <taxon>Araneidae</taxon>
        <taxon>Larinioides</taxon>
    </lineage>
</organism>
<dbReference type="SUPFAM" id="SSF50729">
    <property type="entry name" value="PH domain-like"/>
    <property type="match status" value="1"/>
</dbReference>
<dbReference type="GO" id="GO:0005085">
    <property type="term" value="F:guanyl-nucleotide exchange factor activity"/>
    <property type="evidence" value="ECO:0007669"/>
    <property type="project" value="UniProtKB-KW"/>
</dbReference>
<evidence type="ECO:0000256" key="4">
    <source>
        <dbReference type="SAM" id="MobiDB-lite"/>
    </source>
</evidence>
<dbReference type="PANTHER" id="PTHR45845">
    <property type="entry name" value="RHO GUANINE NUCLEOTIDE EXCHANGE FACTOR-RELATED"/>
    <property type="match status" value="1"/>
</dbReference>
<dbReference type="CDD" id="cd13242">
    <property type="entry name" value="PH_puratrophin-1"/>
    <property type="match status" value="1"/>
</dbReference>
<dbReference type="InterPro" id="IPR011993">
    <property type="entry name" value="PH-like_dom_sf"/>
</dbReference>
<comment type="caution">
    <text evidence="7">The sequence shown here is derived from an EMBL/GenBank/DDBJ whole genome shotgun (WGS) entry which is preliminary data.</text>
</comment>
<dbReference type="InterPro" id="IPR055251">
    <property type="entry name" value="SOS1_NGEF_PH"/>
</dbReference>
<feature type="compositionally biased region" description="Acidic residues" evidence="4">
    <location>
        <begin position="569"/>
        <end position="579"/>
    </location>
</feature>
<dbReference type="Gene3D" id="2.30.29.30">
    <property type="entry name" value="Pleckstrin-homology domain (PH domain)/Phosphotyrosine-binding domain (PTB)"/>
    <property type="match status" value="1"/>
</dbReference>
<dbReference type="PROSITE" id="PS50003">
    <property type="entry name" value="PH_DOMAIN"/>
    <property type="match status" value="1"/>
</dbReference>
<feature type="region of interest" description="Disordered" evidence="4">
    <location>
        <begin position="1"/>
        <end position="43"/>
    </location>
</feature>
<dbReference type="Pfam" id="PF22697">
    <property type="entry name" value="SOS1_NGEF_PH"/>
    <property type="match status" value="1"/>
</dbReference>
<dbReference type="InterPro" id="IPR001849">
    <property type="entry name" value="PH_domain"/>
</dbReference>
<evidence type="ECO:0000259" key="6">
    <source>
        <dbReference type="PROSITE" id="PS50010"/>
    </source>
</evidence>
<evidence type="ECO:0000256" key="2">
    <source>
        <dbReference type="ARBA" id="ARBA00022658"/>
    </source>
</evidence>
<dbReference type="SMART" id="SM00325">
    <property type="entry name" value="RhoGEF"/>
    <property type="match status" value="1"/>
</dbReference>
<feature type="compositionally biased region" description="Low complexity" evidence="4">
    <location>
        <begin position="1312"/>
        <end position="1324"/>
    </location>
</feature>
<evidence type="ECO:0000256" key="3">
    <source>
        <dbReference type="SAM" id="Coils"/>
    </source>
</evidence>
<dbReference type="SUPFAM" id="SSF48065">
    <property type="entry name" value="DBL homology domain (DH-domain)"/>
    <property type="match status" value="1"/>
</dbReference>
<reference evidence="7 8" key="1">
    <citation type="submission" date="2024-04" db="EMBL/GenBank/DDBJ databases">
        <authorList>
            <person name="Rising A."/>
            <person name="Reimegard J."/>
            <person name="Sonavane S."/>
            <person name="Akerstrom W."/>
            <person name="Nylinder S."/>
            <person name="Hedman E."/>
            <person name="Kallberg Y."/>
        </authorList>
    </citation>
    <scope>NUCLEOTIDE SEQUENCE [LARGE SCALE GENOMIC DNA]</scope>
</reference>
<dbReference type="Gene3D" id="1.20.900.10">
    <property type="entry name" value="Dbl homology (DH) domain"/>
    <property type="match status" value="1"/>
</dbReference>
<accession>A0AAV2A2L9</accession>
<dbReference type="EMBL" id="CAXIEN010000097">
    <property type="protein sequence ID" value="CAL1276903.1"/>
    <property type="molecule type" value="Genomic_DNA"/>
</dbReference>
<feature type="compositionally biased region" description="Polar residues" evidence="4">
    <location>
        <begin position="1858"/>
        <end position="1868"/>
    </location>
</feature>
<name>A0AAV2A2L9_9ARAC</name>
<dbReference type="InterPro" id="IPR000219">
    <property type="entry name" value="DH_dom"/>
</dbReference>
<evidence type="ECO:0000313" key="8">
    <source>
        <dbReference type="Proteomes" id="UP001497382"/>
    </source>
</evidence>
<dbReference type="SMART" id="SM00233">
    <property type="entry name" value="PH"/>
    <property type="match status" value="1"/>
</dbReference>
<dbReference type="PANTHER" id="PTHR45845:SF3">
    <property type="entry name" value="PURATROPHIN-1-LIKE, ISOFORM A"/>
    <property type="match status" value="1"/>
</dbReference>
<dbReference type="InterPro" id="IPR035899">
    <property type="entry name" value="DBL_dom_sf"/>
</dbReference>
<protein>
    <recommendedName>
        <fullName evidence="9">Puratrophin-1</fullName>
    </recommendedName>
</protein>
<sequence length="1930" mass="219908">MDNNPLQSMASQPGEESSTTNADNVYRGVGCANPTSSSSSSIQIEPVPMDGIFLGPAKKLALNTSKNNSLVLLSSDTVTPNPVRKCFESVFYHQEEKESETCEGTPRSLRTNEAFLQGIIANLRGHFPPKSGLHWPLCAGDDRLRSNHPEYNDYDEKDVKITTAISRNILCLVLSERILIMDPFLVEGFLRKNERHRGTHYELEEALPYYQSTEKGFNNRYFTKLEQLTSTQKQSKSKTCKNQLLEAISRPDIQDVPHCEFISVQVQWCNFKILFSKKNNLIRIINCDMNRPIQLISDPAFVFDNRITLPEMDFSVSRKFYSSIQDFGRSLNNEWENPVVNNYMTTTSRKNCIGASMELFPRLALPTDATPHRVVCQLWKDLTRFSFANSDASLHVSHADFPLQRLEVPFQSLHNIQSCSTIFKFKQICAPTTRWSYFLNQLLFCIKFCKIVLKSQNFCLLLGNRSIIRVVDKGRRQVRIDDHGLISFTMDWMQAIGSEVMINDDQLTTALQHLLVSVEKGIERLEWGGLPKTWNNISSAGDGSSTFPRCCHVRAHPVDTKDSSVQTIPEDEGSEEENSSEVIKDTDMSSSDDNTVIGKYACIQRDSQAVSVVRKNYVPTCESIATQTSSTLSPTKAPEKPPNELMFALPPLAIREEDPDDGYCEHVLTQPATISQVDPDLLHSEIALLPGCRDTKGRSIVVISSDAIKDGLQLSSCHLAQLLLYFHTIPKKEVIGKGFLVLIDALKHTEDFWSALDETFCLIEANLSNVISEVLILFEENNEIPETNSLLPTSRIQFEVLSSREKLLNFIQKDQLLCQYGGDYQYDHQEWISFRKFLEPFINGCRLSGRHLVNLLEDLRGSRLPVSSALTHQMIEQQKRNVTHTFHDEQLRHLEEEGDTILKELQSYRTKSPHNHDYRENLERTSVLYDELRRAMTKLARLADKRLNRLEACLQLKTFQEESSQVLSWLCRKGNESLERHQAIADSLGAIKQQEEEFEKFYFLAMRQIEKGNDLLEEVSTFSLDSCLPKIKEENPSEPVDDDGGVHELATSLRQHLGSFTERLEGTRERIEDTAKCYQLMDKSYEWALDAMRFVSNMGIANTESAEGILRQIRCLQDYADNHLRVPEETFTEMLDLAAKLGNEKLLEQCKIVKLRCEETVDLIKTRQATLQKVKQQMEVDSLRGPYWEAEDASQTPRTMRSHSQPLNSWLPVGASTPYPSFSCHQRRRSTGGPMGVSMSQRYGSPIGSYTAFPSSYYPTKESYHLDSFTQEKDEKLLNQGLITEDLTANGPVATISKTLLDIRGAHRSGHSSSSSSSSSTSSSCKDMSIARRAPRSLILGTDSKSVRKLPRRCQMWQMRDEALEKVKAEVREQTALLRVEKLRDCQNENRSEIPETPNTDRIPRKSLLQPCSDPARGPVPVNTHLMNPVDSPDSNCQKESSNDAEAKSKKTLMLIMQELIQTERDYVKSLEYIIENYIPELLRDDIPQALRGQRNVVFGNIEKIYEFHYQYFLTELEHCESSPFTVGQCFLDFQPQFYLYALYNKNKPKSDALMSEYGNAFFRKKQLELQDKMDLASYLLKPVQRMGKYALLLKQLLKECPEREKEHKALKAAEEMVRFQLRHGNDLLAMDALRDCDVNVKEQGLLLRQDEFIVWQGRSRKCMRHVFLFEDLILFSKARRDPQRKGYEMYQYKHSIKTTDLGMTEQIGDSPTKFEIWFRKRKLNDTFLLQAPTPEVKQAWTSEIRAILLNQAVNNKKNRLAEMSSMGIGNKPCLDIKPSEDQISDRSISIHQLARAPRFRNSIAVSPYDIRNNRNSIISVSSSSSSGSSQSSFSFYGALNLGFEPGDSPRPLHRSHTQQSQCSTESGFCTDVSMAGDSPENEQPRHKRAERSDSLLSSDSMSTNISPTDVPPCMTKFDQSLEESLTTSM</sequence>
<feature type="domain" description="PH" evidence="5">
    <location>
        <begin position="1640"/>
        <end position="1750"/>
    </location>
</feature>
<evidence type="ECO:0000256" key="1">
    <source>
        <dbReference type="ARBA" id="ARBA00022553"/>
    </source>
</evidence>
<dbReference type="PROSITE" id="PS50010">
    <property type="entry name" value="DH_2"/>
    <property type="match status" value="1"/>
</dbReference>
<feature type="compositionally biased region" description="Polar residues" evidence="4">
    <location>
        <begin position="1"/>
        <end position="23"/>
    </location>
</feature>